<comment type="caution">
    <text evidence="2">The sequence shown here is derived from an EMBL/GenBank/DDBJ whole genome shotgun (WGS) entry which is preliminary data.</text>
</comment>
<dbReference type="InterPro" id="IPR036249">
    <property type="entry name" value="Thioredoxin-like_sf"/>
</dbReference>
<organism evidence="2 3">
    <name type="scientific">Evansella vedderi</name>
    <dbReference type="NCBI Taxonomy" id="38282"/>
    <lineage>
        <taxon>Bacteria</taxon>
        <taxon>Bacillati</taxon>
        <taxon>Bacillota</taxon>
        <taxon>Bacilli</taxon>
        <taxon>Bacillales</taxon>
        <taxon>Bacillaceae</taxon>
        <taxon>Evansella</taxon>
    </lineage>
</organism>
<dbReference type="PANTHER" id="PTHR42899:SF1">
    <property type="entry name" value="SPERMATOGENESIS-ASSOCIATED PROTEIN 20"/>
    <property type="match status" value="1"/>
</dbReference>
<gene>
    <name evidence="2" type="ORF">J2S74_003151</name>
</gene>
<dbReference type="RefSeq" id="WP_307326905.1">
    <property type="nucleotide sequence ID" value="NZ_JAUSUG010000012.1"/>
</dbReference>
<reference evidence="2 3" key="1">
    <citation type="submission" date="2023-07" db="EMBL/GenBank/DDBJ databases">
        <title>Genomic Encyclopedia of Type Strains, Phase IV (KMG-IV): sequencing the most valuable type-strain genomes for metagenomic binning, comparative biology and taxonomic classification.</title>
        <authorList>
            <person name="Goeker M."/>
        </authorList>
    </citation>
    <scope>NUCLEOTIDE SEQUENCE [LARGE SCALE GENOMIC DNA]</scope>
    <source>
        <strain evidence="2 3">DSM 9768</strain>
    </source>
</reference>
<dbReference type="Pfam" id="PF03190">
    <property type="entry name" value="Thioredox_DsbH"/>
    <property type="match status" value="1"/>
</dbReference>
<name>A0ABT9ZX10_9BACI</name>
<protein>
    <submittedName>
        <fullName evidence="2">Uncharacterized protein YyaL (SSP411 family)</fullName>
    </submittedName>
</protein>
<dbReference type="EMBL" id="JAUSUG010000012">
    <property type="protein sequence ID" value="MDQ0255769.1"/>
    <property type="molecule type" value="Genomic_DNA"/>
</dbReference>
<accession>A0ABT9ZX10</accession>
<evidence type="ECO:0000313" key="3">
    <source>
        <dbReference type="Proteomes" id="UP001230005"/>
    </source>
</evidence>
<sequence>MQSYLEEDRHSVDYNWLIQSKSPYLKLLQTNPVNWMEWSEEAFEKARREGKGVFLSVGYSDCQRCNEMDRESFEDEEVAVLLNKSFVSIKLDREEHPDIDSIYWTKSKAITGQSGYPLSIFLTPEKVPYYFWYYTPKSGEAGKADFKEIIKKANSLYRENSNNI</sequence>
<dbReference type="InterPro" id="IPR024705">
    <property type="entry name" value="Ssp411"/>
</dbReference>
<dbReference type="InterPro" id="IPR004879">
    <property type="entry name" value="Ssp411-like_TRX"/>
</dbReference>
<dbReference type="Gene3D" id="3.40.30.10">
    <property type="entry name" value="Glutaredoxin"/>
    <property type="match status" value="1"/>
</dbReference>
<evidence type="ECO:0000313" key="2">
    <source>
        <dbReference type="EMBL" id="MDQ0255769.1"/>
    </source>
</evidence>
<keyword evidence="3" id="KW-1185">Reference proteome</keyword>
<proteinExistence type="predicted"/>
<dbReference type="SUPFAM" id="SSF52833">
    <property type="entry name" value="Thioredoxin-like"/>
    <property type="match status" value="1"/>
</dbReference>
<feature type="domain" description="Spermatogenesis-associated protein 20-like TRX" evidence="1">
    <location>
        <begin position="15"/>
        <end position="163"/>
    </location>
</feature>
<evidence type="ECO:0000259" key="1">
    <source>
        <dbReference type="Pfam" id="PF03190"/>
    </source>
</evidence>
<dbReference type="Proteomes" id="UP001230005">
    <property type="component" value="Unassembled WGS sequence"/>
</dbReference>
<dbReference type="PANTHER" id="PTHR42899">
    <property type="entry name" value="SPERMATOGENESIS-ASSOCIATED PROTEIN 20"/>
    <property type="match status" value="1"/>
</dbReference>